<evidence type="ECO:0000256" key="2">
    <source>
        <dbReference type="ARBA" id="ARBA00022448"/>
    </source>
</evidence>
<dbReference type="InterPro" id="IPR003849">
    <property type="entry name" value="Preprotein_translocase_YajC"/>
</dbReference>
<evidence type="ECO:0000256" key="6">
    <source>
        <dbReference type="ARBA" id="ARBA00022989"/>
    </source>
</evidence>
<dbReference type="Pfam" id="PF02699">
    <property type="entry name" value="YajC"/>
    <property type="match status" value="1"/>
</dbReference>
<evidence type="ECO:0000313" key="11">
    <source>
        <dbReference type="EMBL" id="SVB13896.1"/>
    </source>
</evidence>
<protein>
    <recommendedName>
        <fullName evidence="12">Preprotein translocase subunit YajC</fullName>
    </recommendedName>
</protein>
<feature type="region of interest" description="Disordered" evidence="9">
    <location>
        <begin position="119"/>
        <end position="143"/>
    </location>
</feature>
<feature type="transmembrane region" description="Helical" evidence="10">
    <location>
        <begin position="38"/>
        <end position="57"/>
    </location>
</feature>
<keyword evidence="6 10" id="KW-1133">Transmembrane helix</keyword>
<dbReference type="GO" id="GO:0005886">
    <property type="term" value="C:plasma membrane"/>
    <property type="evidence" value="ECO:0007669"/>
    <property type="project" value="UniProtKB-SubCell"/>
</dbReference>
<dbReference type="NCBIfam" id="TIGR00739">
    <property type="entry name" value="yajC"/>
    <property type="match status" value="1"/>
</dbReference>
<proteinExistence type="predicted"/>
<comment type="subcellular location">
    <subcellularLocation>
        <location evidence="1">Cell membrane</location>
        <topology evidence="1">Single-pass membrane protein</topology>
    </subcellularLocation>
</comment>
<keyword evidence="2" id="KW-0813">Transport</keyword>
<sequence length="143" mass="16062">MIEFHGLTILLTLTGVNLMFPFISVAYAQSADAASGSAFFQFIPLILILGVFWFLIIRPQQKKQKAHQGMVDSLRKGDKVVTNGGIFGTIVKVGDDRLTLEIASKIQIQLERHQVARMDKKTGVNKDDEGEEKEEIEEKKEEK</sequence>
<keyword evidence="4 10" id="KW-0812">Transmembrane</keyword>
<dbReference type="PRINTS" id="PR01853">
    <property type="entry name" value="YAJCTRNLCASE"/>
</dbReference>
<name>A0A382BJ69_9ZZZZ</name>
<evidence type="ECO:0000256" key="8">
    <source>
        <dbReference type="ARBA" id="ARBA00023136"/>
    </source>
</evidence>
<dbReference type="SMART" id="SM01323">
    <property type="entry name" value="YajC"/>
    <property type="match status" value="1"/>
</dbReference>
<keyword evidence="8 10" id="KW-0472">Membrane</keyword>
<evidence type="ECO:0000256" key="7">
    <source>
        <dbReference type="ARBA" id="ARBA00023010"/>
    </source>
</evidence>
<keyword evidence="5" id="KW-0653">Protein transport</keyword>
<dbReference type="PANTHER" id="PTHR33909:SF1">
    <property type="entry name" value="SEC TRANSLOCON ACCESSORY COMPLEX SUBUNIT YAJC"/>
    <property type="match status" value="1"/>
</dbReference>
<evidence type="ECO:0000256" key="4">
    <source>
        <dbReference type="ARBA" id="ARBA00022692"/>
    </source>
</evidence>
<dbReference type="PANTHER" id="PTHR33909">
    <property type="entry name" value="SEC TRANSLOCON ACCESSORY COMPLEX SUBUNIT YAJC"/>
    <property type="match status" value="1"/>
</dbReference>
<evidence type="ECO:0000256" key="5">
    <source>
        <dbReference type="ARBA" id="ARBA00022927"/>
    </source>
</evidence>
<organism evidence="11">
    <name type="scientific">marine metagenome</name>
    <dbReference type="NCBI Taxonomy" id="408172"/>
    <lineage>
        <taxon>unclassified sequences</taxon>
        <taxon>metagenomes</taxon>
        <taxon>ecological metagenomes</taxon>
    </lineage>
</organism>
<dbReference type="EMBL" id="UINC01030084">
    <property type="protein sequence ID" value="SVB13896.1"/>
    <property type="molecule type" value="Genomic_DNA"/>
</dbReference>
<evidence type="ECO:0000256" key="1">
    <source>
        <dbReference type="ARBA" id="ARBA00004162"/>
    </source>
</evidence>
<keyword evidence="7" id="KW-0811">Translocation</keyword>
<evidence type="ECO:0000256" key="10">
    <source>
        <dbReference type="SAM" id="Phobius"/>
    </source>
</evidence>
<keyword evidence="3" id="KW-1003">Cell membrane</keyword>
<reference evidence="11" key="1">
    <citation type="submission" date="2018-05" db="EMBL/GenBank/DDBJ databases">
        <authorList>
            <person name="Lanie J.A."/>
            <person name="Ng W.-L."/>
            <person name="Kazmierczak K.M."/>
            <person name="Andrzejewski T.M."/>
            <person name="Davidsen T.M."/>
            <person name="Wayne K.J."/>
            <person name="Tettelin H."/>
            <person name="Glass J.I."/>
            <person name="Rusch D."/>
            <person name="Podicherti R."/>
            <person name="Tsui H.-C.T."/>
            <person name="Winkler M.E."/>
        </authorList>
    </citation>
    <scope>NUCLEOTIDE SEQUENCE</scope>
</reference>
<evidence type="ECO:0000256" key="9">
    <source>
        <dbReference type="SAM" id="MobiDB-lite"/>
    </source>
</evidence>
<evidence type="ECO:0008006" key="12">
    <source>
        <dbReference type="Google" id="ProtNLM"/>
    </source>
</evidence>
<dbReference type="GO" id="GO:0015031">
    <property type="term" value="P:protein transport"/>
    <property type="evidence" value="ECO:0007669"/>
    <property type="project" value="UniProtKB-KW"/>
</dbReference>
<accession>A0A382BJ69</accession>
<dbReference type="AlphaFoldDB" id="A0A382BJ69"/>
<gene>
    <name evidence="11" type="ORF">METZ01_LOCUS166750</name>
</gene>
<evidence type="ECO:0000256" key="3">
    <source>
        <dbReference type="ARBA" id="ARBA00022475"/>
    </source>
</evidence>